<dbReference type="EMBL" id="KV424015">
    <property type="protein sequence ID" value="KZT54413.1"/>
    <property type="molecule type" value="Genomic_DNA"/>
</dbReference>
<protein>
    <submittedName>
        <fullName evidence="2">Uncharacterized protein</fullName>
    </submittedName>
</protein>
<evidence type="ECO:0000313" key="2">
    <source>
        <dbReference type="EMBL" id="KZT54413.1"/>
    </source>
</evidence>
<reference evidence="2 3" key="1">
    <citation type="journal article" date="2016" name="Mol. Biol. Evol.">
        <title>Comparative Genomics of Early-Diverging Mushroom-Forming Fungi Provides Insights into the Origins of Lignocellulose Decay Capabilities.</title>
        <authorList>
            <person name="Nagy L.G."/>
            <person name="Riley R."/>
            <person name="Tritt A."/>
            <person name="Adam C."/>
            <person name="Daum C."/>
            <person name="Floudas D."/>
            <person name="Sun H."/>
            <person name="Yadav J.S."/>
            <person name="Pangilinan J."/>
            <person name="Larsson K.H."/>
            <person name="Matsuura K."/>
            <person name="Barry K."/>
            <person name="Labutti K."/>
            <person name="Kuo R."/>
            <person name="Ohm R.A."/>
            <person name="Bhattacharya S.S."/>
            <person name="Shirouzu T."/>
            <person name="Yoshinaga Y."/>
            <person name="Martin F.M."/>
            <person name="Grigoriev I.V."/>
            <person name="Hibbett D.S."/>
        </authorList>
    </citation>
    <scope>NUCLEOTIDE SEQUENCE [LARGE SCALE GENOMIC DNA]</scope>
    <source>
        <strain evidence="2 3">HHB12733</strain>
    </source>
</reference>
<proteinExistence type="predicted"/>
<evidence type="ECO:0000313" key="3">
    <source>
        <dbReference type="Proteomes" id="UP000076842"/>
    </source>
</evidence>
<feature type="compositionally biased region" description="Basic residues" evidence="1">
    <location>
        <begin position="105"/>
        <end position="116"/>
    </location>
</feature>
<evidence type="ECO:0000256" key="1">
    <source>
        <dbReference type="SAM" id="MobiDB-lite"/>
    </source>
</evidence>
<keyword evidence="3" id="KW-1185">Reference proteome</keyword>
<feature type="region of interest" description="Disordered" evidence="1">
    <location>
        <begin position="154"/>
        <end position="204"/>
    </location>
</feature>
<dbReference type="Proteomes" id="UP000076842">
    <property type="component" value="Unassembled WGS sequence"/>
</dbReference>
<organism evidence="2 3">
    <name type="scientific">Calocera cornea HHB12733</name>
    <dbReference type="NCBI Taxonomy" id="1353952"/>
    <lineage>
        <taxon>Eukaryota</taxon>
        <taxon>Fungi</taxon>
        <taxon>Dikarya</taxon>
        <taxon>Basidiomycota</taxon>
        <taxon>Agaricomycotina</taxon>
        <taxon>Dacrymycetes</taxon>
        <taxon>Dacrymycetales</taxon>
        <taxon>Dacrymycetaceae</taxon>
        <taxon>Calocera</taxon>
    </lineage>
</organism>
<feature type="region of interest" description="Disordered" evidence="1">
    <location>
        <begin position="502"/>
        <end position="523"/>
    </location>
</feature>
<dbReference type="InParanoid" id="A0A165E9X1"/>
<sequence length="594" mass="64506">MLPPDAQEGAYRGAVPGGGERVMFGPGARCARCLVVEVLREPPVWAKRGSARDGVLARPARSRLCCSALSLLAPGSVVPLYTSITGVSPARSRLPLQEPPPAHTRAPRRTRPPSARCRRCRDCVPIDGHADVAQDLLRPSAPPRLRLHARSLSSLRPSTAPSSVPPVPPLPPYAQQTRSASPSLLVPTPRTSPVRPKTQKMPSAPNVSLVHAAAEGKDRSDVRTTWRPDLPEELDVDWVVEGIEMWGEPVAAPPPETVLHRLSRIRSAGSMRPGTAPTASPVSGLSLLRRSREDMHSSASAGPSGGGWGNYVPYPGAGIGSWKSVQVRVAKRGKDVVLEILDTQTPPQSVRTLLLHMMHSTDVRPIHRSLFQRPHVLSIHSHPQSLPPSSGAALSSAALQPVYVAFSHSAPLDNFLALCRSLAKPDVRGTALGRELGGLWRVWRRVSVQLLEVAGGQEAEVLLSVNRDPCALLCGPYPSPATVQLPDLPRIEHLELAVFARATPNGSPKKEKEKEKEKEKDGEKKVCVGRVEIPGTMWRNRWVDERWMFEGGGGGVKARVRMDEVQILPWTEYSPLHEGICPTHKHPCPTYSSD</sequence>
<accession>A0A165E9X1</accession>
<feature type="compositionally biased region" description="Pro residues" evidence="1">
    <location>
        <begin position="163"/>
        <end position="172"/>
    </location>
</feature>
<dbReference type="AlphaFoldDB" id="A0A165E9X1"/>
<feature type="compositionally biased region" description="Basic and acidic residues" evidence="1">
    <location>
        <begin position="508"/>
        <end position="523"/>
    </location>
</feature>
<name>A0A165E9X1_9BASI</name>
<dbReference type="OrthoDB" id="775356at2759"/>
<feature type="region of interest" description="Disordered" evidence="1">
    <location>
        <begin position="91"/>
        <end position="116"/>
    </location>
</feature>
<gene>
    <name evidence="2" type="ORF">CALCODRAFT_15391</name>
</gene>
<dbReference type="STRING" id="1353952.A0A165E9X1"/>